<evidence type="ECO:0000313" key="2">
    <source>
        <dbReference type="Proteomes" id="UP000609879"/>
    </source>
</evidence>
<sequence>MTIVADQHDFIVGVDTHAASHTLVLIAAGTGAVSQQAQFPASPARLRRAVGGIQRHSQNTAPLIVIDGAGPYGATFTEQLVAAG</sequence>
<dbReference type="Proteomes" id="UP000609879">
    <property type="component" value="Unassembled WGS sequence"/>
</dbReference>
<dbReference type="EMBL" id="BOMI01000013">
    <property type="protein sequence ID" value="GID72244.1"/>
    <property type="molecule type" value="Genomic_DNA"/>
</dbReference>
<keyword evidence="2" id="KW-1185">Reference proteome</keyword>
<organism evidence="1 2">
    <name type="scientific">Paractinoplanes deccanensis</name>
    <dbReference type="NCBI Taxonomy" id="113561"/>
    <lineage>
        <taxon>Bacteria</taxon>
        <taxon>Bacillati</taxon>
        <taxon>Actinomycetota</taxon>
        <taxon>Actinomycetes</taxon>
        <taxon>Micromonosporales</taxon>
        <taxon>Micromonosporaceae</taxon>
        <taxon>Paractinoplanes</taxon>
    </lineage>
</organism>
<accession>A0ABQ3XWW5</accession>
<comment type="caution">
    <text evidence="1">The sequence shown here is derived from an EMBL/GenBank/DDBJ whole genome shotgun (WGS) entry which is preliminary data.</text>
</comment>
<proteinExistence type="predicted"/>
<reference evidence="1 2" key="1">
    <citation type="submission" date="2021-01" db="EMBL/GenBank/DDBJ databases">
        <title>Whole genome shotgun sequence of Actinoplanes deccanensis NBRC 13994.</title>
        <authorList>
            <person name="Komaki H."/>
            <person name="Tamura T."/>
        </authorList>
    </citation>
    <scope>NUCLEOTIDE SEQUENCE [LARGE SCALE GENOMIC DNA]</scope>
    <source>
        <strain evidence="1 2">NBRC 13994</strain>
    </source>
</reference>
<evidence type="ECO:0008006" key="3">
    <source>
        <dbReference type="Google" id="ProtNLM"/>
    </source>
</evidence>
<protein>
    <recommendedName>
        <fullName evidence="3">Transposase</fullName>
    </recommendedName>
</protein>
<dbReference type="RefSeq" id="WP_239168515.1">
    <property type="nucleotide sequence ID" value="NZ_BAAABO010000025.1"/>
</dbReference>
<name>A0ABQ3XWW5_9ACTN</name>
<evidence type="ECO:0000313" key="1">
    <source>
        <dbReference type="EMBL" id="GID72244.1"/>
    </source>
</evidence>
<gene>
    <name evidence="1" type="ORF">Ade02nite_08850</name>
</gene>